<dbReference type="PANTHER" id="PTHR37841">
    <property type="entry name" value="GLR2918 PROTEIN"/>
    <property type="match status" value="1"/>
</dbReference>
<dbReference type="AlphaFoldDB" id="A0A2T0WZ67"/>
<proteinExistence type="predicted"/>
<dbReference type="EMBL" id="QPIZ01000041">
    <property type="protein sequence ID" value="RCW26083.1"/>
    <property type="molecule type" value="Genomic_DNA"/>
</dbReference>
<keyword evidence="2" id="KW-1185">Reference proteome</keyword>
<reference evidence="1 2" key="1">
    <citation type="submission" date="2018-07" db="EMBL/GenBank/DDBJ databases">
        <title>Freshwater and sediment microbial communities from various areas in North America, analyzing microbe dynamics in response to fracking.</title>
        <authorList>
            <person name="Lamendella R."/>
        </authorList>
    </citation>
    <scope>NUCLEOTIDE SEQUENCE [LARGE SCALE GENOMIC DNA]</scope>
    <source>
        <strain evidence="1 2">160A</strain>
    </source>
</reference>
<dbReference type="OrthoDB" id="623514at2"/>
<dbReference type="Proteomes" id="UP000252733">
    <property type="component" value="Unassembled WGS sequence"/>
</dbReference>
<accession>A0A2T0WZ67</accession>
<dbReference type="Pfam" id="PF14903">
    <property type="entry name" value="WG_beta_rep"/>
    <property type="match status" value="1"/>
</dbReference>
<protein>
    <submittedName>
        <fullName evidence="1">WG repeat protein</fullName>
    </submittedName>
</protein>
<sequence>MNWKNIQVSDDNTHFIFDGKPIFAKTFIEVLKFHSPGLAPVKDSSGAYHIDISGNEIYLNRYSRTFGFYCNRASVIDNNLWFHINEKGAKVYSASYLWTGNYQENICTVRNADNQYFHIDINGNRFYANNYVFAGDYKDGIACVKSQDGLYRHIDNKGKFINNKSFIDLGVFHKNFATAKDKNGWFHIDKKGNEVYKNRYLTIEPFYNGFALVTTFESDKIIIDEKGHKNLTV</sequence>
<dbReference type="InterPro" id="IPR032774">
    <property type="entry name" value="WG_beta_rep"/>
</dbReference>
<dbReference type="PANTHER" id="PTHR37841:SF1">
    <property type="entry name" value="DUF3298 DOMAIN-CONTAINING PROTEIN"/>
    <property type="match status" value="1"/>
</dbReference>
<organism evidence="1 2">
    <name type="scientific">Marinilabilia salmonicolor</name>
    <dbReference type="NCBI Taxonomy" id="989"/>
    <lineage>
        <taxon>Bacteria</taxon>
        <taxon>Pseudomonadati</taxon>
        <taxon>Bacteroidota</taxon>
        <taxon>Bacteroidia</taxon>
        <taxon>Marinilabiliales</taxon>
        <taxon>Marinilabiliaceae</taxon>
        <taxon>Marinilabilia</taxon>
    </lineage>
</organism>
<gene>
    <name evidence="1" type="ORF">DFO77_1412</name>
</gene>
<name>A0A2T0WZ67_9BACT</name>
<evidence type="ECO:0000313" key="2">
    <source>
        <dbReference type="Proteomes" id="UP000252733"/>
    </source>
</evidence>
<evidence type="ECO:0000313" key="1">
    <source>
        <dbReference type="EMBL" id="RCW26083.1"/>
    </source>
</evidence>
<dbReference type="RefSeq" id="WP_106154577.1">
    <property type="nucleotide sequence ID" value="NZ_PVTS01000022.1"/>
</dbReference>
<comment type="caution">
    <text evidence="1">The sequence shown here is derived from an EMBL/GenBank/DDBJ whole genome shotgun (WGS) entry which is preliminary data.</text>
</comment>